<dbReference type="PANTHER" id="PTHR24198">
    <property type="entry name" value="ANKYRIN REPEAT AND PROTEIN KINASE DOMAIN-CONTAINING PROTEIN"/>
    <property type="match status" value="1"/>
</dbReference>
<name>A0A917UD66_9ACTN</name>
<dbReference type="SUPFAM" id="SSF48403">
    <property type="entry name" value="Ankyrin repeat"/>
    <property type="match status" value="1"/>
</dbReference>
<dbReference type="InterPro" id="IPR036770">
    <property type="entry name" value="Ankyrin_rpt-contain_sf"/>
</dbReference>
<comment type="caution">
    <text evidence="4">The sequence shown here is derived from an EMBL/GenBank/DDBJ whole genome shotgun (WGS) entry which is preliminary data.</text>
</comment>
<evidence type="ECO:0000313" key="5">
    <source>
        <dbReference type="Proteomes" id="UP000642070"/>
    </source>
</evidence>
<keyword evidence="1" id="KW-0677">Repeat</keyword>
<dbReference type="InterPro" id="IPR002110">
    <property type="entry name" value="Ankyrin_rpt"/>
</dbReference>
<protein>
    <recommendedName>
        <fullName evidence="6">Ankyrin repeat protein</fullName>
    </recommendedName>
</protein>
<dbReference type="Proteomes" id="UP000642070">
    <property type="component" value="Unassembled WGS sequence"/>
</dbReference>
<sequence length="556" mass="60427">MLTTLRRDIPQWRRIRAEALPPHVVEAAAEARAAGDWRRAAELARTEVDIDLAATRERFGGVAADELEDNLHHLCLDLLWWHLPRHRGGMTTLHPRVSAVLAPLTDANVGPLLRVRHPKSPAGPQRLRLDVTTFEELEDERWYVAPRHTWDIRETARLRAAWGGSATRMPLLTPDGRPLPPEALGIGDDLAARTERVYLQLAAGDLVGAWEECGFDVTDVDPDALRHGGVGPACPVGLAEELRLASSAFGSPQVNTLYGARLDLDIPADASPWRSGAPSPSAASAASDAARAFAALPGALKATAADLGDYLEIPLRVVTDGVPADLILIAAGHRTPGDLHPLIREALFPALPASPPRTPPRPAEPAAARVRCQGTWHTVSVSGGRLRMEDHSEAEVLREETLRALGGTSAGCFAVHLTWTTGTGHLPRTLSATVREVRHRMQHGDTDWLLSALADGVIDPLMRDPNGWSLLHMGMWVDFRRVVPGLLQDGVPVDARDKIGRTPLYLAAMNGGHPDFMRLLLDCGADPRAETEYGAYPSYIAGARNDWQDLTFLSRL</sequence>
<evidence type="ECO:0000256" key="1">
    <source>
        <dbReference type="ARBA" id="ARBA00022737"/>
    </source>
</evidence>
<keyword evidence="5" id="KW-1185">Reference proteome</keyword>
<dbReference type="AlphaFoldDB" id="A0A917UD66"/>
<reference evidence="4" key="1">
    <citation type="journal article" date="2014" name="Int. J. Syst. Evol. Microbiol.">
        <title>Complete genome sequence of Corynebacterium casei LMG S-19264T (=DSM 44701T), isolated from a smear-ripened cheese.</title>
        <authorList>
            <consortium name="US DOE Joint Genome Institute (JGI-PGF)"/>
            <person name="Walter F."/>
            <person name="Albersmeier A."/>
            <person name="Kalinowski J."/>
            <person name="Ruckert C."/>
        </authorList>
    </citation>
    <scope>NUCLEOTIDE SEQUENCE</scope>
    <source>
        <strain evidence="4">JCM 19831</strain>
    </source>
</reference>
<dbReference type="SMART" id="SM00248">
    <property type="entry name" value="ANK"/>
    <property type="match status" value="2"/>
</dbReference>
<dbReference type="RefSeq" id="WP_190256877.1">
    <property type="nucleotide sequence ID" value="NZ_BMPI01000083.1"/>
</dbReference>
<evidence type="ECO:0008006" key="6">
    <source>
        <dbReference type="Google" id="ProtNLM"/>
    </source>
</evidence>
<proteinExistence type="predicted"/>
<reference evidence="4" key="2">
    <citation type="submission" date="2020-09" db="EMBL/GenBank/DDBJ databases">
        <authorList>
            <person name="Sun Q."/>
            <person name="Ohkuma M."/>
        </authorList>
    </citation>
    <scope>NUCLEOTIDE SEQUENCE</scope>
    <source>
        <strain evidence="4">JCM 19831</strain>
    </source>
</reference>
<dbReference type="Gene3D" id="1.25.40.20">
    <property type="entry name" value="Ankyrin repeat-containing domain"/>
    <property type="match status" value="1"/>
</dbReference>
<organism evidence="4 5">
    <name type="scientific">Dactylosporangium sucinum</name>
    <dbReference type="NCBI Taxonomy" id="1424081"/>
    <lineage>
        <taxon>Bacteria</taxon>
        <taxon>Bacillati</taxon>
        <taxon>Actinomycetota</taxon>
        <taxon>Actinomycetes</taxon>
        <taxon>Micromonosporales</taxon>
        <taxon>Micromonosporaceae</taxon>
        <taxon>Dactylosporangium</taxon>
    </lineage>
</organism>
<dbReference type="Pfam" id="PF12796">
    <property type="entry name" value="Ank_2"/>
    <property type="match status" value="1"/>
</dbReference>
<accession>A0A917UD66</accession>
<evidence type="ECO:0000256" key="3">
    <source>
        <dbReference type="PROSITE-ProRule" id="PRU00023"/>
    </source>
</evidence>
<keyword evidence="2 3" id="KW-0040">ANK repeat</keyword>
<dbReference type="PANTHER" id="PTHR24198:SF165">
    <property type="entry name" value="ANKYRIN REPEAT-CONTAINING PROTEIN-RELATED"/>
    <property type="match status" value="1"/>
</dbReference>
<dbReference type="PROSITE" id="PS50297">
    <property type="entry name" value="ANK_REP_REGION"/>
    <property type="match status" value="1"/>
</dbReference>
<evidence type="ECO:0000256" key="2">
    <source>
        <dbReference type="ARBA" id="ARBA00023043"/>
    </source>
</evidence>
<gene>
    <name evidence="4" type="ORF">GCM10007977_097190</name>
</gene>
<dbReference type="PROSITE" id="PS50088">
    <property type="entry name" value="ANK_REPEAT"/>
    <property type="match status" value="1"/>
</dbReference>
<dbReference type="EMBL" id="BMPI01000083">
    <property type="protein sequence ID" value="GGM80246.1"/>
    <property type="molecule type" value="Genomic_DNA"/>
</dbReference>
<evidence type="ECO:0000313" key="4">
    <source>
        <dbReference type="EMBL" id="GGM80246.1"/>
    </source>
</evidence>
<feature type="repeat" description="ANK" evidence="3">
    <location>
        <begin position="499"/>
        <end position="532"/>
    </location>
</feature>